<name>A0A0E9UTZ7_ANGAN</name>
<sequence length="39" mass="4539">MNLFVGDFRSRKILREEEASSPEEGALRQNEQRFSAQVL</sequence>
<evidence type="ECO:0000256" key="1">
    <source>
        <dbReference type="SAM" id="MobiDB-lite"/>
    </source>
</evidence>
<reference evidence="2" key="2">
    <citation type="journal article" date="2015" name="Fish Shellfish Immunol.">
        <title>Early steps in the European eel (Anguilla anguilla)-Vibrio vulnificus interaction in the gills: Role of the RtxA13 toxin.</title>
        <authorList>
            <person name="Callol A."/>
            <person name="Pajuelo D."/>
            <person name="Ebbesson L."/>
            <person name="Teles M."/>
            <person name="MacKenzie S."/>
            <person name="Amaro C."/>
        </authorList>
    </citation>
    <scope>NUCLEOTIDE SEQUENCE</scope>
</reference>
<proteinExistence type="predicted"/>
<feature type="region of interest" description="Disordered" evidence="1">
    <location>
        <begin position="16"/>
        <end position="39"/>
    </location>
</feature>
<organism evidence="2">
    <name type="scientific">Anguilla anguilla</name>
    <name type="common">European freshwater eel</name>
    <name type="synonym">Muraena anguilla</name>
    <dbReference type="NCBI Taxonomy" id="7936"/>
    <lineage>
        <taxon>Eukaryota</taxon>
        <taxon>Metazoa</taxon>
        <taxon>Chordata</taxon>
        <taxon>Craniata</taxon>
        <taxon>Vertebrata</taxon>
        <taxon>Euteleostomi</taxon>
        <taxon>Actinopterygii</taxon>
        <taxon>Neopterygii</taxon>
        <taxon>Teleostei</taxon>
        <taxon>Anguilliformes</taxon>
        <taxon>Anguillidae</taxon>
        <taxon>Anguilla</taxon>
    </lineage>
</organism>
<evidence type="ECO:0000313" key="2">
    <source>
        <dbReference type="EMBL" id="JAH69272.1"/>
    </source>
</evidence>
<dbReference type="EMBL" id="GBXM01039305">
    <property type="protein sequence ID" value="JAH69272.1"/>
    <property type="molecule type" value="Transcribed_RNA"/>
</dbReference>
<reference evidence="2" key="1">
    <citation type="submission" date="2014-11" db="EMBL/GenBank/DDBJ databases">
        <authorList>
            <person name="Amaro Gonzalez C."/>
        </authorList>
    </citation>
    <scope>NUCLEOTIDE SEQUENCE</scope>
</reference>
<dbReference type="AlphaFoldDB" id="A0A0E9UTZ7"/>
<accession>A0A0E9UTZ7</accession>
<protein>
    <submittedName>
        <fullName evidence="2">Uncharacterized protein</fullName>
    </submittedName>
</protein>